<evidence type="ECO:0000313" key="1">
    <source>
        <dbReference type="EMBL" id="MEC3889691.1"/>
    </source>
</evidence>
<dbReference type="AlphaFoldDB" id="A0AAJ2X5E4"/>
<reference evidence="1" key="1">
    <citation type="submission" date="2021-10" db="EMBL/GenBank/DDBJ databases">
        <authorList>
            <person name="Hussein R."/>
            <person name="Harrison J."/>
            <person name="Studholme D.J."/>
            <person name="Vicente J."/>
            <person name="Grant M."/>
        </authorList>
    </citation>
    <scope>NUCLEOTIDE SEQUENCE</scope>
    <source>
        <strain evidence="1">NCPPB 2970</strain>
    </source>
</reference>
<sequence length="159" mass="18487">MKNLNVIRKLDGMKKYQKWKESWGNSDLDIFSFLSNEGSPEEALVFCKILFPDFVIFNDLIFLDFRFDEKQVSAWATELGNDMENLQIFVNSVHLYDVFGGYQEDVDDAVFEALAEAVEISWGMILRNKFPSQNFVVNRSSGEHGYGPVVNFYQVFYFD</sequence>
<dbReference type="EMBL" id="JAJFNJ020000003">
    <property type="protein sequence ID" value="MEC3889691.1"/>
    <property type="molecule type" value="Genomic_DNA"/>
</dbReference>
<dbReference type="Proteomes" id="UP001297361">
    <property type="component" value="Unassembled WGS sequence"/>
</dbReference>
<comment type="caution">
    <text evidence="1">The sequence shown here is derived from an EMBL/GenBank/DDBJ whole genome shotgun (WGS) entry which is preliminary data.</text>
</comment>
<organism evidence="1 2">
    <name type="scientific">Xanthomonas campestris pv. papavericola</name>
    <dbReference type="NCBI Taxonomy" id="487881"/>
    <lineage>
        <taxon>Bacteria</taxon>
        <taxon>Pseudomonadati</taxon>
        <taxon>Pseudomonadota</taxon>
        <taxon>Gammaproteobacteria</taxon>
        <taxon>Lysobacterales</taxon>
        <taxon>Lysobacteraceae</taxon>
        <taxon>Xanthomonas</taxon>
    </lineage>
</organism>
<name>A0AAJ2X5E4_XANCA</name>
<dbReference type="RefSeq" id="WP_228425647.1">
    <property type="nucleotide sequence ID" value="NZ_JAJFNJ020000003.1"/>
</dbReference>
<protein>
    <submittedName>
        <fullName evidence="1">Uncharacterized protein</fullName>
    </submittedName>
</protein>
<reference evidence="1" key="2">
    <citation type="submission" date="2024-01" db="EMBL/GenBank/DDBJ databases">
        <title>Long-read genome sequencing of X. campestris pv. papavericola.</title>
        <authorList>
            <person name="Hussain R.M.F."/>
            <person name="Greer S."/>
            <person name="Harrison J."/>
            <person name="Grant M."/>
            <person name="Vicente J."/>
            <person name="Studholme D.J."/>
        </authorList>
    </citation>
    <scope>NUCLEOTIDE SEQUENCE</scope>
    <source>
        <strain evidence="1">NCPPB 2970</strain>
    </source>
</reference>
<proteinExistence type="predicted"/>
<gene>
    <name evidence="1" type="ORF">LLE72_018525</name>
</gene>
<accession>A0AAJ2X5E4</accession>
<evidence type="ECO:0000313" key="2">
    <source>
        <dbReference type="Proteomes" id="UP001297361"/>
    </source>
</evidence>